<dbReference type="GO" id="GO:0005886">
    <property type="term" value="C:plasma membrane"/>
    <property type="evidence" value="ECO:0007669"/>
    <property type="project" value="UniProtKB-SubCell"/>
</dbReference>
<dbReference type="Proteomes" id="UP000807825">
    <property type="component" value="Unassembled WGS sequence"/>
</dbReference>
<feature type="transmembrane region" description="Helical" evidence="7">
    <location>
        <begin position="264"/>
        <end position="286"/>
    </location>
</feature>
<organism evidence="10 11">
    <name type="scientific">Desulfomonile tiedjei</name>
    <dbReference type="NCBI Taxonomy" id="2358"/>
    <lineage>
        <taxon>Bacteria</taxon>
        <taxon>Pseudomonadati</taxon>
        <taxon>Thermodesulfobacteriota</taxon>
        <taxon>Desulfomonilia</taxon>
        <taxon>Desulfomonilales</taxon>
        <taxon>Desulfomonilaceae</taxon>
        <taxon>Desulfomonile</taxon>
    </lineage>
</organism>
<comment type="similarity">
    <text evidence="6">Belongs to the ABC-4 integral membrane protein family.</text>
</comment>
<keyword evidence="5 7" id="KW-0472">Membrane</keyword>
<evidence type="ECO:0000259" key="8">
    <source>
        <dbReference type="Pfam" id="PF02687"/>
    </source>
</evidence>
<proteinExistence type="inferred from homology"/>
<evidence type="ECO:0000256" key="2">
    <source>
        <dbReference type="ARBA" id="ARBA00022475"/>
    </source>
</evidence>
<feature type="transmembrane region" description="Helical" evidence="7">
    <location>
        <begin position="20"/>
        <end position="38"/>
    </location>
</feature>
<protein>
    <submittedName>
        <fullName evidence="10">ABC transporter permease</fullName>
    </submittedName>
</protein>
<dbReference type="InterPro" id="IPR003838">
    <property type="entry name" value="ABC3_permease_C"/>
</dbReference>
<comment type="subcellular location">
    <subcellularLocation>
        <location evidence="1">Cell membrane</location>
        <topology evidence="1">Multi-pass membrane protein</topology>
    </subcellularLocation>
</comment>
<evidence type="ECO:0000256" key="3">
    <source>
        <dbReference type="ARBA" id="ARBA00022692"/>
    </source>
</evidence>
<reference evidence="10" key="1">
    <citation type="submission" date="2020-07" db="EMBL/GenBank/DDBJ databases">
        <title>Huge and variable diversity of episymbiotic CPR bacteria and DPANN archaea in groundwater ecosystems.</title>
        <authorList>
            <person name="He C.Y."/>
            <person name="Keren R."/>
            <person name="Whittaker M."/>
            <person name="Farag I.F."/>
            <person name="Doudna J."/>
            <person name="Cate J.H.D."/>
            <person name="Banfield J.F."/>
        </authorList>
    </citation>
    <scope>NUCLEOTIDE SEQUENCE</scope>
    <source>
        <strain evidence="10">NC_groundwater_1664_Pr3_B-0.1um_52_9</strain>
    </source>
</reference>
<evidence type="ECO:0000259" key="9">
    <source>
        <dbReference type="Pfam" id="PF12704"/>
    </source>
</evidence>
<dbReference type="AlphaFoldDB" id="A0A9D6V683"/>
<dbReference type="EMBL" id="JACRDE010000595">
    <property type="protein sequence ID" value="MBI5252332.1"/>
    <property type="molecule type" value="Genomic_DNA"/>
</dbReference>
<comment type="caution">
    <text evidence="10">The sequence shown here is derived from an EMBL/GenBank/DDBJ whole genome shotgun (WGS) entry which is preliminary data.</text>
</comment>
<dbReference type="PANTHER" id="PTHR30572">
    <property type="entry name" value="MEMBRANE COMPONENT OF TRANSPORTER-RELATED"/>
    <property type="match status" value="1"/>
</dbReference>
<feature type="transmembrane region" description="Helical" evidence="7">
    <location>
        <begin position="322"/>
        <end position="346"/>
    </location>
</feature>
<feature type="transmembrane region" description="Helical" evidence="7">
    <location>
        <begin position="358"/>
        <end position="379"/>
    </location>
</feature>
<evidence type="ECO:0000256" key="5">
    <source>
        <dbReference type="ARBA" id="ARBA00023136"/>
    </source>
</evidence>
<gene>
    <name evidence="10" type="ORF">HY912_22790</name>
</gene>
<accession>A0A9D6V683</accession>
<keyword evidence="2" id="KW-1003">Cell membrane</keyword>
<sequence>MRLDDLLSTSWRMVKRHQSRYRTVMIAIVLGTVGFIMIRTLADSVRSKVSENLELIGGASVLSTLWEDRRTPWHLGEYLSRDAERLRKLPHVMLVAPIRFTERNLKASQGHEATEARELQMTCVDENYWETISPHLHRGRLIDASDVAKRSAVCVLHEELVPEIFGITDPLGKTVYVGSYTYTVIGILGGPANTEICRSVFIPLSLAARHIGHLRQFTSMQVRVESLEKVKSVRSQLEAVLKASHPGYEDGIKVRYHASRLERVNLIMFLVTMFSYAALATVFILGKVGLTNVMLSAVQERTREVGLRKALGATDSTIRSQFAVECVLVSLISGSLGGFLGILVSLALKQLFGLEMSVYVLSVSVLLDLCITTAIGFLAGSYPSRVASRLDIVTAMRFD</sequence>
<dbReference type="InterPro" id="IPR050250">
    <property type="entry name" value="Macrolide_Exporter_MacB"/>
</dbReference>
<dbReference type="Pfam" id="PF02687">
    <property type="entry name" value="FtsX"/>
    <property type="match status" value="1"/>
</dbReference>
<dbReference type="GO" id="GO:0022857">
    <property type="term" value="F:transmembrane transporter activity"/>
    <property type="evidence" value="ECO:0007669"/>
    <property type="project" value="TreeGrafter"/>
</dbReference>
<dbReference type="PANTHER" id="PTHR30572:SF4">
    <property type="entry name" value="ABC TRANSPORTER PERMEASE YTRF"/>
    <property type="match status" value="1"/>
</dbReference>
<keyword evidence="3 7" id="KW-0812">Transmembrane</keyword>
<evidence type="ECO:0000256" key="7">
    <source>
        <dbReference type="SAM" id="Phobius"/>
    </source>
</evidence>
<name>A0A9D6V683_9BACT</name>
<keyword evidence="4 7" id="KW-1133">Transmembrane helix</keyword>
<evidence type="ECO:0000256" key="4">
    <source>
        <dbReference type="ARBA" id="ARBA00022989"/>
    </source>
</evidence>
<evidence type="ECO:0000256" key="6">
    <source>
        <dbReference type="ARBA" id="ARBA00038076"/>
    </source>
</evidence>
<evidence type="ECO:0000256" key="1">
    <source>
        <dbReference type="ARBA" id="ARBA00004651"/>
    </source>
</evidence>
<evidence type="ECO:0000313" key="10">
    <source>
        <dbReference type="EMBL" id="MBI5252332.1"/>
    </source>
</evidence>
<feature type="domain" description="ABC3 transporter permease C-terminal" evidence="8">
    <location>
        <begin position="279"/>
        <end position="390"/>
    </location>
</feature>
<dbReference type="InterPro" id="IPR025857">
    <property type="entry name" value="MacB_PCD"/>
</dbReference>
<evidence type="ECO:0000313" key="11">
    <source>
        <dbReference type="Proteomes" id="UP000807825"/>
    </source>
</evidence>
<dbReference type="Pfam" id="PF12704">
    <property type="entry name" value="MacB_PCD"/>
    <property type="match status" value="1"/>
</dbReference>
<feature type="domain" description="MacB-like periplasmic core" evidence="9">
    <location>
        <begin position="25"/>
        <end position="239"/>
    </location>
</feature>